<dbReference type="Pfam" id="PF12007">
    <property type="entry name" value="DUF3501"/>
    <property type="match status" value="1"/>
</dbReference>
<keyword evidence="2" id="KW-1185">Reference proteome</keyword>
<accession>A0A369C2U6</accession>
<organism evidence="1 2">
    <name type="scientific">Thioalbus denitrificans</name>
    <dbReference type="NCBI Taxonomy" id="547122"/>
    <lineage>
        <taxon>Bacteria</taxon>
        <taxon>Pseudomonadati</taxon>
        <taxon>Pseudomonadota</taxon>
        <taxon>Gammaproteobacteria</taxon>
        <taxon>Chromatiales</taxon>
        <taxon>Ectothiorhodospiraceae</taxon>
        <taxon>Thioalbus</taxon>
    </lineage>
</organism>
<protein>
    <submittedName>
        <fullName evidence="1">Uncharacterized protein DUF3501</fullName>
    </submittedName>
</protein>
<dbReference type="Proteomes" id="UP000252707">
    <property type="component" value="Unassembled WGS sequence"/>
</dbReference>
<gene>
    <name evidence="1" type="ORF">DFQ59_10743</name>
</gene>
<evidence type="ECO:0000313" key="2">
    <source>
        <dbReference type="Proteomes" id="UP000252707"/>
    </source>
</evidence>
<comment type="caution">
    <text evidence="1">The sequence shown here is derived from an EMBL/GenBank/DDBJ whole genome shotgun (WGS) entry which is preliminary data.</text>
</comment>
<proteinExistence type="predicted"/>
<dbReference type="OrthoDB" id="9780579at2"/>
<dbReference type="AlphaFoldDB" id="A0A369C2U6"/>
<sequence length="195" mass="22477">MSKKLSREELMSLERYAAERNDFRARVMAHKKDRKVHLGPNATLYFEDTLTMQYQVQEMLRAERIFEAAGIQEELDAYNPLIPDGDNWKATFMLEYDDVEERKAALERLIGVEDRVWMRVDDHDPVYAIADEDLERETEEKTSSVHFLRFQLTPEMVADARAGAPIAAGIDFEGFNHLQDPLPEATRASLVADLD</sequence>
<evidence type="ECO:0000313" key="1">
    <source>
        <dbReference type="EMBL" id="RCX28300.1"/>
    </source>
</evidence>
<dbReference type="InterPro" id="IPR021890">
    <property type="entry name" value="DUF3501"/>
</dbReference>
<name>A0A369C2U6_9GAMM</name>
<dbReference type="EMBL" id="QPJY01000007">
    <property type="protein sequence ID" value="RCX28300.1"/>
    <property type="molecule type" value="Genomic_DNA"/>
</dbReference>
<reference evidence="1 2" key="1">
    <citation type="submission" date="2018-07" db="EMBL/GenBank/DDBJ databases">
        <title>Genomic Encyclopedia of Type Strains, Phase IV (KMG-IV): sequencing the most valuable type-strain genomes for metagenomic binning, comparative biology and taxonomic classification.</title>
        <authorList>
            <person name="Goeker M."/>
        </authorList>
    </citation>
    <scope>NUCLEOTIDE SEQUENCE [LARGE SCALE GENOMIC DNA]</scope>
    <source>
        <strain evidence="1 2">DSM 26407</strain>
    </source>
</reference>
<dbReference type="RefSeq" id="WP_114280241.1">
    <property type="nucleotide sequence ID" value="NZ_QPJY01000007.1"/>
</dbReference>